<evidence type="ECO:0000259" key="12">
    <source>
        <dbReference type="PROSITE" id="PS50089"/>
    </source>
</evidence>
<proteinExistence type="predicted"/>
<evidence type="ECO:0000256" key="10">
    <source>
        <dbReference type="SAM" id="MobiDB-lite"/>
    </source>
</evidence>
<dbReference type="Gene3D" id="3.30.40.10">
    <property type="entry name" value="Zinc/RING finger domain, C3HC4 (zinc finger)"/>
    <property type="match status" value="3"/>
</dbReference>
<keyword evidence="3" id="KW-0677">Repeat</keyword>
<sequence>MAFHVSCPITCRKICYCTLGFPRFLRTEEGKDAFLEELGRIEEFLKDPYRRRANYGQTVQVKVPKVDVIDPPPPVLSVSVPLQLQQQKQLVSAEVVQVEDGGGGELDELALANASANTKRLALQKKGAATSVMVEDLARRLEAGDGVLCLQGKEIDFAGEELGQSNVKIMCRLCLSGENDGSERARKMLPCNSCGKKYHINCLKNWSLNRDLFHWSSWACPSCRICEVCCRTGDPNKFMYCKRCDAAHHCYCQQPPHKNVSSGPYLCPKHTKCHSCGSRVPGKGLSLRWFLGYTCCDACGRLFVKGNYCTVCLKVYRDSESTPMVCCDICQRWVHCQCDGISDEKYMEFQVDGNLEYSCPTCRGECSQIRSSEEAVLELWKKKDETDKDLIARLRAAAGLPTQEEIHPLSPFSDDEDNGPATSKNEYGRSIKLSLKNLVEKSPKKNEHGKKSSNKKSGKKKGGNEEYTAGDGSEELSLFPTREPDTFFFPAAESPNEKLKPVDEFVESNGVRTSRMIHVKSNSPDKGQFGNNVGSNISKSAKGPKLVIHLGSRNKNPTNSPRSDASSFYKEPELTTTSNGDKVDHTENINASKSKIRIRKSNPDTGKSMFGSVSTPSGHSLLGRGVDDRTKADVLAETEVPASRVSKLASLKYAEGHSKVSSVLDDVNKNKPAASNSVSKDSRPLLKLKFKKPHQENQVSWINQTDDEMSLPKGQRSKRKRPSSLQENASTQGVQGSTMDEIMDANWILQKLGKDAVGKRVEIHQASDNSWHRGTVEDVFEGTSVISVALDEGKARNLELGKQGVRFVSQK</sequence>
<feature type="domain" description="RING-type" evidence="12">
    <location>
        <begin position="171"/>
        <end position="224"/>
    </location>
</feature>
<evidence type="ECO:0000256" key="7">
    <source>
        <dbReference type="ARBA" id="ARBA00023163"/>
    </source>
</evidence>
<evidence type="ECO:0000313" key="14">
    <source>
        <dbReference type="Proteomes" id="UP001454036"/>
    </source>
</evidence>
<dbReference type="InterPro" id="IPR013083">
    <property type="entry name" value="Znf_RING/FYVE/PHD"/>
</dbReference>
<accession>A0AAV3P1I9</accession>
<dbReference type="FunFam" id="3.30.40.10:FF:000638">
    <property type="entry name" value="PHD finger family protein"/>
    <property type="match status" value="1"/>
</dbReference>
<evidence type="ECO:0000313" key="13">
    <source>
        <dbReference type="EMBL" id="GAA0144080.1"/>
    </source>
</evidence>
<dbReference type="GO" id="GO:0005634">
    <property type="term" value="C:nucleus"/>
    <property type="evidence" value="ECO:0007669"/>
    <property type="project" value="UniProtKB-SubCell"/>
</dbReference>
<evidence type="ECO:0000256" key="2">
    <source>
        <dbReference type="ARBA" id="ARBA00022723"/>
    </source>
</evidence>
<evidence type="ECO:0000256" key="4">
    <source>
        <dbReference type="ARBA" id="ARBA00022771"/>
    </source>
</evidence>
<dbReference type="CDD" id="cd15489">
    <property type="entry name" value="PHD_SF"/>
    <property type="match status" value="1"/>
</dbReference>
<evidence type="ECO:0000256" key="5">
    <source>
        <dbReference type="ARBA" id="ARBA00022833"/>
    </source>
</evidence>
<dbReference type="SUPFAM" id="SSF57903">
    <property type="entry name" value="FYVE/PHD zinc finger"/>
    <property type="match status" value="3"/>
</dbReference>
<dbReference type="SMART" id="SM00184">
    <property type="entry name" value="RING"/>
    <property type="match status" value="2"/>
</dbReference>
<feature type="region of interest" description="Disordered" evidence="10">
    <location>
        <begin position="403"/>
        <end position="629"/>
    </location>
</feature>
<dbReference type="EMBL" id="BAABME010000600">
    <property type="protein sequence ID" value="GAA0144080.1"/>
    <property type="molecule type" value="Genomic_DNA"/>
</dbReference>
<feature type="compositionally biased region" description="Basic residues" evidence="10">
    <location>
        <begin position="451"/>
        <end position="461"/>
    </location>
</feature>
<feature type="region of interest" description="Disordered" evidence="10">
    <location>
        <begin position="659"/>
        <end position="737"/>
    </location>
</feature>
<feature type="compositionally biased region" description="Polar residues" evidence="10">
    <location>
        <begin position="723"/>
        <end position="737"/>
    </location>
</feature>
<feature type="domain" description="PHD-type" evidence="11">
    <location>
        <begin position="168"/>
        <end position="226"/>
    </location>
</feature>
<dbReference type="AlphaFoldDB" id="A0AAV3P1I9"/>
<feature type="compositionally biased region" description="Basic and acidic residues" evidence="10">
    <location>
        <begin position="438"/>
        <end position="450"/>
    </location>
</feature>
<dbReference type="FunFam" id="3.30.40.10:FF:000238">
    <property type="entry name" value="PHD finger family protein"/>
    <property type="match status" value="1"/>
</dbReference>
<evidence type="ECO:0000256" key="8">
    <source>
        <dbReference type="ARBA" id="ARBA00023242"/>
    </source>
</evidence>
<dbReference type="InterPro" id="IPR001841">
    <property type="entry name" value="Znf_RING"/>
</dbReference>
<keyword evidence="8" id="KW-0539">Nucleus</keyword>
<dbReference type="Proteomes" id="UP001454036">
    <property type="component" value="Unassembled WGS sequence"/>
</dbReference>
<evidence type="ECO:0000256" key="9">
    <source>
        <dbReference type="PROSITE-ProRule" id="PRU00175"/>
    </source>
</evidence>
<keyword evidence="2" id="KW-0479">Metal-binding</keyword>
<dbReference type="SMART" id="SM00249">
    <property type="entry name" value="PHD"/>
    <property type="match status" value="3"/>
</dbReference>
<gene>
    <name evidence="13" type="ORF">LIER_04612</name>
</gene>
<feature type="domain" description="PHD-type" evidence="11">
    <location>
        <begin position="306"/>
        <end position="365"/>
    </location>
</feature>
<keyword evidence="7" id="KW-0804">Transcription</keyword>
<dbReference type="InterPro" id="IPR011011">
    <property type="entry name" value="Znf_FYVE_PHD"/>
</dbReference>
<keyword evidence="4 9" id="KW-0863">Zinc-finger</keyword>
<dbReference type="PANTHER" id="PTHR45888:SF4">
    <property type="entry name" value="PHD FINGER PROTEIN 10"/>
    <property type="match status" value="1"/>
</dbReference>
<evidence type="ECO:0000256" key="1">
    <source>
        <dbReference type="ARBA" id="ARBA00004123"/>
    </source>
</evidence>
<dbReference type="InterPro" id="IPR019787">
    <property type="entry name" value="Znf_PHD-finger"/>
</dbReference>
<feature type="compositionally biased region" description="Polar residues" evidence="10">
    <location>
        <begin position="520"/>
        <end position="539"/>
    </location>
</feature>
<reference evidence="13 14" key="1">
    <citation type="submission" date="2024-01" db="EMBL/GenBank/DDBJ databases">
        <title>The complete chloroplast genome sequence of Lithospermum erythrorhizon: insights into the phylogenetic relationship among Boraginaceae species and the maternal lineages of purple gromwells.</title>
        <authorList>
            <person name="Okada T."/>
            <person name="Watanabe K."/>
        </authorList>
    </citation>
    <scope>NUCLEOTIDE SEQUENCE [LARGE SCALE GENOMIC DNA]</scope>
</reference>
<comment type="subcellular location">
    <subcellularLocation>
        <location evidence="1">Nucleus</location>
    </subcellularLocation>
</comment>
<comment type="caution">
    <text evidence="13">The sequence shown here is derived from an EMBL/GenBank/DDBJ whole genome shotgun (WGS) entry which is preliminary data.</text>
</comment>
<protein>
    <submittedName>
        <fullName evidence="13">Histone modifying enzyme</fullName>
    </submittedName>
</protein>
<dbReference type="GO" id="GO:0008270">
    <property type="term" value="F:zinc ion binding"/>
    <property type="evidence" value="ECO:0007669"/>
    <property type="project" value="UniProtKB-KW"/>
</dbReference>
<dbReference type="PROSITE" id="PS50089">
    <property type="entry name" value="ZF_RING_2"/>
    <property type="match status" value="1"/>
</dbReference>
<keyword evidence="5" id="KW-0862">Zinc</keyword>
<evidence type="ECO:0000259" key="11">
    <source>
        <dbReference type="PROSITE" id="PS50016"/>
    </source>
</evidence>
<keyword evidence="14" id="KW-1185">Reference proteome</keyword>
<dbReference type="PANTHER" id="PTHR45888">
    <property type="entry name" value="HL01030P-RELATED"/>
    <property type="match status" value="1"/>
</dbReference>
<evidence type="ECO:0000256" key="6">
    <source>
        <dbReference type="ARBA" id="ARBA00023015"/>
    </source>
</evidence>
<evidence type="ECO:0000256" key="3">
    <source>
        <dbReference type="ARBA" id="ARBA00022737"/>
    </source>
</evidence>
<organism evidence="13 14">
    <name type="scientific">Lithospermum erythrorhizon</name>
    <name type="common">Purple gromwell</name>
    <name type="synonym">Lithospermum officinale var. erythrorhizon</name>
    <dbReference type="NCBI Taxonomy" id="34254"/>
    <lineage>
        <taxon>Eukaryota</taxon>
        <taxon>Viridiplantae</taxon>
        <taxon>Streptophyta</taxon>
        <taxon>Embryophyta</taxon>
        <taxon>Tracheophyta</taxon>
        <taxon>Spermatophyta</taxon>
        <taxon>Magnoliopsida</taxon>
        <taxon>eudicotyledons</taxon>
        <taxon>Gunneridae</taxon>
        <taxon>Pentapetalae</taxon>
        <taxon>asterids</taxon>
        <taxon>lamiids</taxon>
        <taxon>Boraginales</taxon>
        <taxon>Boraginaceae</taxon>
        <taxon>Boraginoideae</taxon>
        <taxon>Lithospermeae</taxon>
        <taxon>Lithospermum</taxon>
    </lineage>
</organism>
<name>A0AAV3P1I9_LITER</name>
<dbReference type="PROSITE" id="PS50016">
    <property type="entry name" value="ZF_PHD_2"/>
    <property type="match status" value="2"/>
</dbReference>
<keyword evidence="6" id="KW-0805">Transcription regulation</keyword>
<feature type="compositionally biased region" description="Polar residues" evidence="10">
    <location>
        <begin position="553"/>
        <end position="566"/>
    </location>
</feature>
<dbReference type="InterPro" id="IPR001965">
    <property type="entry name" value="Znf_PHD"/>
</dbReference>